<evidence type="ECO:0000256" key="7">
    <source>
        <dbReference type="ARBA" id="ARBA00022989"/>
    </source>
</evidence>
<dbReference type="SUPFAM" id="SSF69318">
    <property type="entry name" value="Integrin alpha N-terminal domain"/>
    <property type="match status" value="1"/>
</dbReference>
<keyword evidence="3 12" id="KW-0812">Transmembrane</keyword>
<dbReference type="Pfam" id="PF20806">
    <property type="entry name" value="Integrin_A_Ig_3"/>
    <property type="match status" value="1"/>
</dbReference>
<dbReference type="Gene3D" id="2.130.10.130">
    <property type="entry name" value="Integrin alpha, N-terminal"/>
    <property type="match status" value="1"/>
</dbReference>
<feature type="transmembrane region" description="Helical" evidence="12">
    <location>
        <begin position="971"/>
        <end position="993"/>
    </location>
</feature>
<dbReference type="InterPro" id="IPR013517">
    <property type="entry name" value="FG-GAP"/>
</dbReference>
<dbReference type="GO" id="GO:0007229">
    <property type="term" value="P:integrin-mediated signaling pathway"/>
    <property type="evidence" value="ECO:0007669"/>
    <property type="project" value="UniProtKB-KW"/>
</dbReference>
<evidence type="ECO:0000256" key="9">
    <source>
        <dbReference type="ARBA" id="ARBA00023136"/>
    </source>
</evidence>
<keyword evidence="10 12" id="KW-0675">Receptor</keyword>
<dbReference type="GO" id="GO:0009897">
    <property type="term" value="C:external side of plasma membrane"/>
    <property type="evidence" value="ECO:0007669"/>
    <property type="project" value="TreeGrafter"/>
</dbReference>
<dbReference type="Gene3D" id="2.60.40.1460">
    <property type="entry name" value="Integrin domains. Chain A, domain 2"/>
    <property type="match status" value="1"/>
</dbReference>
<evidence type="ECO:0000256" key="10">
    <source>
        <dbReference type="ARBA" id="ARBA00023170"/>
    </source>
</evidence>
<sequence>MNRLHHIWMICYICSELFCVTGFNIDLQRPVIHEGPQRDSYFGYSVAQHIDGNYNWLLIGAPLTQTGQSGISKGGAVLRCSIHTKNDCQEIPFDLKGNNIEYIDQSYIEIDDKSNQWFGATVTSSGKNGKIVACAPKYIRYLYAGGIFREREPIGTCFTTTSSMTSMNEYSPCRNNNHGYWRQGSCQAGLAAIISQDESRLIIGAVGSFYWQGQVISQSLFLSGDIIETPERDPSEDNTYMGYSIATGQFTGNNAKEYVAGIPRGGKLKGEIVIFDQDLDRLTNITGDQIGSYFGAALAVSDFNGDNLDDIAIGAPLYTEEFGQKEEMGCVYVYYQTSTNQMNAENRDTLVGLRSKSRFGTSVAAIKDINNDNFKDLAIGAPYGGNDGNGAVYFYHGSSKGIQTQYSQVVYAADIDSGIKTFGWSIAGGYDMDGNSYPDVLVGAYASSHAVLLKSRPIIRISTDINIEPGMINLDNRPCILSNGRSVTCIAIKTCLTYDGLEVPQYIEINVEWTLDPESVISPRMFFLQSGSQHKESQMVRLFKSEKWCDTMNAYIKNNIRDKITPLSVDVRHNLKEDVYIQRGKLIPIIEDMEKTHRGSAKILTNCGDDDICQPDLSVNIKGSTQQHILDDNTPIRIHIAVENKGENAFEAQLTLQLPSGTKYIRTSDVSSTRPISCTNVNENLVSCDIGNPLPSYQKVSLVVTVAPSNINDNVDVLRFTVKANSSNTENSTVLADNTHYLDIPLTVSAKITLNGVSKPEQFLYNASQITNLNKTTDTEIGPEVIHLYEVRNLGPSSIAAAEVEILWPSQFENGDNLFYLTEIPQIIRGSGSCTTDMVNPDNIILLPHGEVESSNQLTDDLHSYTRRRRDVDHGSVNRMQCTSNWCTLIICDVHDMKNDDIALIEIRSRLWLDSFTKKRQQSMVIVSEALAQVVKMPYKIKPMEYSLDIIQVSTYVGTLNEKPKPKTVEIWIIIVAVIVGILLLVLLVIFFWKCGFFKRKKYNDQDAMIPEKEKMNPNAEHEYD</sequence>
<dbReference type="PANTHER" id="PTHR23220">
    <property type="entry name" value="INTEGRIN ALPHA"/>
    <property type="match status" value="1"/>
</dbReference>
<dbReference type="GO" id="GO:0007160">
    <property type="term" value="P:cell-matrix adhesion"/>
    <property type="evidence" value="ECO:0007669"/>
    <property type="project" value="TreeGrafter"/>
</dbReference>
<dbReference type="Pfam" id="PF08441">
    <property type="entry name" value="Integrin_A_Ig_1"/>
    <property type="match status" value="1"/>
</dbReference>
<dbReference type="InterPro" id="IPR013649">
    <property type="entry name" value="Integrin_alpha_Ig-like_1"/>
</dbReference>
<dbReference type="PROSITE" id="PS00242">
    <property type="entry name" value="INTEGRIN_ALPHA"/>
    <property type="match status" value="1"/>
</dbReference>
<dbReference type="EMBL" id="CAIIXF020000008">
    <property type="protein sequence ID" value="CAH1791054.1"/>
    <property type="molecule type" value="Genomic_DNA"/>
</dbReference>
<dbReference type="SUPFAM" id="SSF69179">
    <property type="entry name" value="Integrin domains"/>
    <property type="match status" value="3"/>
</dbReference>
<comment type="caution">
    <text evidence="13">The sequence shown here is derived from an EMBL/GenBank/DDBJ whole genome shotgun (WGS) entry which is preliminary data.</text>
</comment>
<accession>A0A8J1U739</accession>
<dbReference type="GO" id="GO:0005178">
    <property type="term" value="F:integrin binding"/>
    <property type="evidence" value="ECO:0007669"/>
    <property type="project" value="TreeGrafter"/>
</dbReference>
<dbReference type="SMART" id="SM00191">
    <property type="entry name" value="Int_alpha"/>
    <property type="match status" value="5"/>
</dbReference>
<dbReference type="Gene3D" id="2.60.40.1530">
    <property type="entry name" value="ntegrin, alpha v. Chain A, domain 4"/>
    <property type="match status" value="1"/>
</dbReference>
<dbReference type="Pfam" id="PF01839">
    <property type="entry name" value="FG-GAP"/>
    <property type="match status" value="3"/>
</dbReference>
<comment type="subcellular location">
    <subcellularLocation>
        <location evidence="1 12">Membrane</location>
        <topology evidence="1 12">Single-pass type I membrane protein</topology>
    </subcellularLocation>
</comment>
<dbReference type="InterPro" id="IPR013519">
    <property type="entry name" value="Int_alpha_beta-p"/>
</dbReference>
<dbReference type="InterPro" id="IPR048286">
    <property type="entry name" value="Integrin_alpha_Ig-like_3"/>
</dbReference>
<keyword evidence="6 12" id="KW-0130">Cell adhesion</keyword>
<dbReference type="InterPro" id="IPR032695">
    <property type="entry name" value="Integrin_dom_sf"/>
</dbReference>
<dbReference type="GO" id="GO:0008305">
    <property type="term" value="C:integrin complex"/>
    <property type="evidence" value="ECO:0007669"/>
    <property type="project" value="InterPro"/>
</dbReference>
<evidence type="ECO:0000313" key="14">
    <source>
        <dbReference type="Proteomes" id="UP000749559"/>
    </source>
</evidence>
<evidence type="ECO:0000256" key="4">
    <source>
        <dbReference type="ARBA" id="ARBA00022729"/>
    </source>
</evidence>
<comment type="similarity">
    <text evidence="2 12">Belongs to the integrin alpha chain family.</text>
</comment>
<protein>
    <submittedName>
        <fullName evidence="13">Uncharacterized protein</fullName>
    </submittedName>
</protein>
<proteinExistence type="inferred from homology"/>
<evidence type="ECO:0000256" key="6">
    <source>
        <dbReference type="ARBA" id="ARBA00022889"/>
    </source>
</evidence>
<evidence type="ECO:0000256" key="12">
    <source>
        <dbReference type="RuleBase" id="RU003762"/>
    </source>
</evidence>
<evidence type="ECO:0000256" key="1">
    <source>
        <dbReference type="ARBA" id="ARBA00004479"/>
    </source>
</evidence>
<dbReference type="PANTHER" id="PTHR23220:SF133">
    <property type="entry name" value="INTEGRIN ALPHA-PS2"/>
    <property type="match status" value="1"/>
</dbReference>
<evidence type="ECO:0000313" key="13">
    <source>
        <dbReference type="EMBL" id="CAH1791054.1"/>
    </source>
</evidence>
<dbReference type="InterPro" id="IPR000413">
    <property type="entry name" value="Integrin_alpha"/>
</dbReference>
<dbReference type="Gene3D" id="2.60.40.1510">
    <property type="entry name" value="ntegrin, alpha v. Chain A, domain 3"/>
    <property type="match status" value="1"/>
</dbReference>
<dbReference type="OrthoDB" id="5317514at2759"/>
<name>A0A8J1U739_OWEFU</name>
<dbReference type="Proteomes" id="UP000749559">
    <property type="component" value="Unassembled WGS sequence"/>
</dbReference>
<evidence type="ECO:0000256" key="2">
    <source>
        <dbReference type="ARBA" id="ARBA00008054"/>
    </source>
</evidence>
<organism evidence="13 14">
    <name type="scientific">Owenia fusiformis</name>
    <name type="common">Polychaete worm</name>
    <dbReference type="NCBI Taxonomy" id="6347"/>
    <lineage>
        <taxon>Eukaryota</taxon>
        <taxon>Metazoa</taxon>
        <taxon>Spiralia</taxon>
        <taxon>Lophotrochozoa</taxon>
        <taxon>Annelida</taxon>
        <taxon>Polychaeta</taxon>
        <taxon>Sedentaria</taxon>
        <taxon>Canalipalpata</taxon>
        <taxon>Sabellida</taxon>
        <taxon>Oweniida</taxon>
        <taxon>Oweniidae</taxon>
        <taxon>Owenia</taxon>
    </lineage>
</organism>
<keyword evidence="8 12" id="KW-0401">Integrin</keyword>
<dbReference type="Gene3D" id="1.20.5.930">
    <property type="entry name" value="Bicelle-embedded integrin alpha(iib) transmembrane segment"/>
    <property type="match status" value="1"/>
</dbReference>
<keyword evidence="5" id="KW-0677">Repeat</keyword>
<evidence type="ECO:0000256" key="8">
    <source>
        <dbReference type="ARBA" id="ARBA00023037"/>
    </source>
</evidence>
<feature type="signal peptide" evidence="12">
    <location>
        <begin position="1"/>
        <end position="22"/>
    </location>
</feature>
<dbReference type="Pfam" id="PF20805">
    <property type="entry name" value="Integrin_A_Ig_2"/>
    <property type="match status" value="1"/>
</dbReference>
<evidence type="ECO:0000256" key="3">
    <source>
        <dbReference type="ARBA" id="ARBA00022692"/>
    </source>
</evidence>
<dbReference type="InterPro" id="IPR018184">
    <property type="entry name" value="Integrin_alpha_C_CS"/>
</dbReference>
<dbReference type="PROSITE" id="PS51470">
    <property type="entry name" value="FG_GAP"/>
    <property type="match status" value="4"/>
</dbReference>
<dbReference type="GO" id="GO:0098609">
    <property type="term" value="P:cell-cell adhesion"/>
    <property type="evidence" value="ECO:0007669"/>
    <property type="project" value="TreeGrafter"/>
</dbReference>
<reference evidence="13" key="1">
    <citation type="submission" date="2022-03" db="EMBL/GenBank/DDBJ databases">
        <authorList>
            <person name="Martin C."/>
        </authorList>
    </citation>
    <scope>NUCLEOTIDE SEQUENCE</scope>
</reference>
<evidence type="ECO:0000256" key="5">
    <source>
        <dbReference type="ARBA" id="ARBA00022737"/>
    </source>
</evidence>
<feature type="chain" id="PRO_5042621088" evidence="12">
    <location>
        <begin position="23"/>
        <end position="1025"/>
    </location>
</feature>
<keyword evidence="14" id="KW-1185">Reference proteome</keyword>
<gene>
    <name evidence="13" type="ORF">OFUS_LOCUS16188</name>
</gene>
<keyword evidence="7 12" id="KW-1133">Transmembrane helix</keyword>
<keyword evidence="11" id="KW-0325">Glycoprotein</keyword>
<keyword evidence="9 12" id="KW-0472">Membrane</keyword>
<dbReference type="InterPro" id="IPR048285">
    <property type="entry name" value="Integrin_alpha_Ig-like_2"/>
</dbReference>
<dbReference type="GO" id="GO:0033627">
    <property type="term" value="P:cell adhesion mediated by integrin"/>
    <property type="evidence" value="ECO:0007669"/>
    <property type="project" value="TreeGrafter"/>
</dbReference>
<dbReference type="AlphaFoldDB" id="A0A8J1U739"/>
<evidence type="ECO:0000256" key="11">
    <source>
        <dbReference type="ARBA" id="ARBA00023180"/>
    </source>
</evidence>
<dbReference type="PRINTS" id="PR01185">
    <property type="entry name" value="INTEGRINA"/>
</dbReference>
<dbReference type="InterPro" id="IPR028994">
    <property type="entry name" value="Integrin_alpha_N"/>
</dbReference>
<keyword evidence="4 12" id="KW-0732">Signal</keyword>